<dbReference type="OrthoDB" id="9815126at2"/>
<dbReference type="GO" id="GO:0005829">
    <property type="term" value="C:cytosol"/>
    <property type="evidence" value="ECO:0007669"/>
    <property type="project" value="TreeGrafter"/>
</dbReference>
<proteinExistence type="inferred from homology"/>
<dbReference type="InterPro" id="IPR038743">
    <property type="entry name" value="YjgH-like"/>
</dbReference>
<dbReference type="Pfam" id="PF01042">
    <property type="entry name" value="Ribonuc_L-PSP"/>
    <property type="match status" value="1"/>
</dbReference>
<dbReference type="SUPFAM" id="SSF55298">
    <property type="entry name" value="YjgF-like"/>
    <property type="match status" value="1"/>
</dbReference>
<comment type="similarity">
    <text evidence="1">Belongs to the RutC family.</text>
</comment>
<keyword evidence="3" id="KW-1185">Reference proteome</keyword>
<accession>A0A081XMS4</accession>
<dbReference type="AlphaFoldDB" id="A0A081XMS4"/>
<name>A0A081XMS4_STRTO</name>
<dbReference type="eggNOG" id="COG0251">
    <property type="taxonomic scope" value="Bacteria"/>
</dbReference>
<evidence type="ECO:0000256" key="1">
    <source>
        <dbReference type="ARBA" id="ARBA00010552"/>
    </source>
</evidence>
<dbReference type="PANTHER" id="PTHR11803">
    <property type="entry name" value="2-IMINOBUTANOATE/2-IMINOPROPANOATE DEAMINASE RIDA"/>
    <property type="match status" value="1"/>
</dbReference>
<dbReference type="CDD" id="cd02198">
    <property type="entry name" value="YjgH_like"/>
    <property type="match status" value="1"/>
</dbReference>
<dbReference type="InterPro" id="IPR035959">
    <property type="entry name" value="RutC-like_sf"/>
</dbReference>
<dbReference type="RefSeq" id="WP_037937109.1">
    <property type="nucleotide sequence ID" value="NZ_JBFADL010000007.1"/>
</dbReference>
<dbReference type="STRING" id="55952.BU52_22635"/>
<evidence type="ECO:0000313" key="2">
    <source>
        <dbReference type="EMBL" id="KES04847.1"/>
    </source>
</evidence>
<gene>
    <name evidence="2" type="ORF">BU52_22635</name>
</gene>
<reference evidence="2 3" key="1">
    <citation type="submission" date="2014-02" db="EMBL/GenBank/DDBJ databases">
        <title>The genome announcement of Streptomyces toyocaensis NRRL15009.</title>
        <authorList>
            <person name="Hong H.-J."/>
            <person name="Kwun M.J."/>
        </authorList>
    </citation>
    <scope>NUCLEOTIDE SEQUENCE [LARGE SCALE GENOMIC DNA]</scope>
    <source>
        <strain evidence="2 3">NRRL 15009</strain>
    </source>
</reference>
<dbReference type="InterPro" id="IPR006175">
    <property type="entry name" value="YjgF/YER057c/UK114"/>
</dbReference>
<protein>
    <submittedName>
        <fullName evidence="2">Membrane protein</fullName>
    </submittedName>
</protein>
<evidence type="ECO:0000313" key="3">
    <source>
        <dbReference type="Proteomes" id="UP000028341"/>
    </source>
</evidence>
<sequence>MTTYAVSIPEDSEVFGTTTGGFTRFEYSAAVRAHGLLFIAGQVGYRPDGSLPETIEEQTEWVLRRTEEVLRLEGLALSDLVEVVSYHPDMQKHLAGFLEVKKRFVKEPFPAWSMIGVSGLARPEFLLEVRAVAAYPDGHTR</sequence>
<organism evidence="2 3">
    <name type="scientific">Streptomyces toyocaensis</name>
    <dbReference type="NCBI Taxonomy" id="55952"/>
    <lineage>
        <taxon>Bacteria</taxon>
        <taxon>Bacillati</taxon>
        <taxon>Actinomycetota</taxon>
        <taxon>Actinomycetes</taxon>
        <taxon>Kitasatosporales</taxon>
        <taxon>Streptomycetaceae</taxon>
        <taxon>Streptomyces</taxon>
    </lineage>
</organism>
<comment type="caution">
    <text evidence="2">The sequence shown here is derived from an EMBL/GenBank/DDBJ whole genome shotgun (WGS) entry which is preliminary data.</text>
</comment>
<dbReference type="EMBL" id="JFCB01000022">
    <property type="protein sequence ID" value="KES04847.1"/>
    <property type="molecule type" value="Genomic_DNA"/>
</dbReference>
<dbReference type="GO" id="GO:0019239">
    <property type="term" value="F:deaminase activity"/>
    <property type="evidence" value="ECO:0007669"/>
    <property type="project" value="TreeGrafter"/>
</dbReference>
<dbReference type="PANTHER" id="PTHR11803:SF58">
    <property type="entry name" value="PROTEIN HMF1-RELATED"/>
    <property type="match status" value="1"/>
</dbReference>
<dbReference type="Proteomes" id="UP000028341">
    <property type="component" value="Unassembled WGS sequence"/>
</dbReference>
<dbReference type="Gene3D" id="3.30.1330.40">
    <property type="entry name" value="RutC-like"/>
    <property type="match status" value="1"/>
</dbReference>